<dbReference type="InterPro" id="IPR039261">
    <property type="entry name" value="FNR_nucleotide-bd"/>
</dbReference>
<dbReference type="PANTHER" id="PTHR47354:SF5">
    <property type="entry name" value="PROTEIN RFBI"/>
    <property type="match status" value="1"/>
</dbReference>
<feature type="domain" description="FAD-binding FR-type" evidence="2">
    <location>
        <begin position="269"/>
        <end position="369"/>
    </location>
</feature>
<dbReference type="InterPro" id="IPR036010">
    <property type="entry name" value="2Fe-2S_ferredoxin-like_sf"/>
</dbReference>
<dbReference type="GO" id="GO:0051537">
    <property type="term" value="F:2 iron, 2 sulfur cluster binding"/>
    <property type="evidence" value="ECO:0007669"/>
    <property type="project" value="InterPro"/>
</dbReference>
<dbReference type="Gene3D" id="3.10.20.30">
    <property type="match status" value="1"/>
</dbReference>
<proteinExistence type="predicted"/>
<sequence length="494" mass="55190">MSDQSNNGALLLSLTRAARLVGITRGALQNKIKKGELPTFEGMVRPEDLLRVYPDTQLDNSSELERFTHIKDEAFAHRVRERLLPEPEVLAERLSGLGKELARTRAQVERYKTITDWLYDKFSEYERSGDKDIRLIMGPLKLWLRHELEKQSPSDYLQSYVVKESFLRLMTAHVRLVPGQREFFVEGSDTILDAALRAGVSLRYGCSNGNCGLCKARVVSGKTLPMRHSDYVFSDAEKAQGYVLLCSHTAVTDLEIEAPRIGGAQDIPAQQIATRVKKIESLGEDMALLHLQTPRTKRLQFLAGQAVTLETANGAEADYPVASCPCDDRNLQFHVRRLPGNRFADYVFKKLKNGDIVALAGPKGEFTLNEESPRSLIFLAHGTGFAPIKSLIEHAMARDVAETLHLYWASDDGGHYLNNLCRSWTDALDNFHYTPLVADVAESAPALRQIATDHPDLGGFDIYAAGPEAFLASVKKHLRDNNFPENQLVTSRVD</sequence>
<evidence type="ECO:0000313" key="4">
    <source>
        <dbReference type="Proteomes" id="UP000243180"/>
    </source>
</evidence>
<dbReference type="RefSeq" id="WP_096359913.1">
    <property type="nucleotide sequence ID" value="NZ_AP014879.1"/>
</dbReference>
<dbReference type="PROSITE" id="PS51085">
    <property type="entry name" value="2FE2S_FER_2"/>
    <property type="match status" value="1"/>
</dbReference>
<dbReference type="AlphaFoldDB" id="A0A1B4XDX9"/>
<dbReference type="SUPFAM" id="SSF63380">
    <property type="entry name" value="Riboflavin synthase domain-like"/>
    <property type="match status" value="1"/>
</dbReference>
<dbReference type="InterPro" id="IPR012675">
    <property type="entry name" value="Beta-grasp_dom_sf"/>
</dbReference>
<dbReference type="GO" id="GO:0016491">
    <property type="term" value="F:oxidoreductase activity"/>
    <property type="evidence" value="ECO:0007669"/>
    <property type="project" value="InterPro"/>
</dbReference>
<dbReference type="InterPro" id="IPR017927">
    <property type="entry name" value="FAD-bd_FR_type"/>
</dbReference>
<reference evidence="3 4" key="1">
    <citation type="submission" date="2015-05" db="EMBL/GenBank/DDBJ databases">
        <title>Complete genome sequence of a sulfur-oxidizing gammaproteobacterium strain HA5.</title>
        <authorList>
            <person name="Miura A."/>
            <person name="Kojima H."/>
            <person name="Fukui M."/>
        </authorList>
    </citation>
    <scope>NUCLEOTIDE SEQUENCE [LARGE SCALE GENOMIC DNA]</scope>
    <source>
        <strain evidence="3 4">HA5</strain>
    </source>
</reference>
<dbReference type="InterPro" id="IPR001041">
    <property type="entry name" value="2Fe-2S_ferredoxin-type"/>
</dbReference>
<dbReference type="Pfam" id="PF00111">
    <property type="entry name" value="Fer2"/>
    <property type="match status" value="1"/>
</dbReference>
<dbReference type="PANTHER" id="PTHR47354">
    <property type="entry name" value="NADH OXIDOREDUCTASE HCR"/>
    <property type="match status" value="1"/>
</dbReference>
<dbReference type="CDD" id="cd00207">
    <property type="entry name" value="fer2"/>
    <property type="match status" value="1"/>
</dbReference>
<dbReference type="Gene3D" id="3.40.50.80">
    <property type="entry name" value="Nucleotide-binding domain of ferredoxin-NADP reductase (FNR) module"/>
    <property type="match status" value="1"/>
</dbReference>
<name>A0A1B4XDX9_9GAMM</name>
<dbReference type="SUPFAM" id="SSF54292">
    <property type="entry name" value="2Fe-2S ferredoxin-like"/>
    <property type="match status" value="1"/>
</dbReference>
<dbReference type="KEGG" id="slim:SCL_0684"/>
<dbReference type="Pfam" id="PF00175">
    <property type="entry name" value="NAD_binding_1"/>
    <property type="match status" value="1"/>
</dbReference>
<keyword evidence="4" id="KW-1185">Reference proteome</keyword>
<dbReference type="OrthoDB" id="9806195at2"/>
<dbReference type="PROSITE" id="PS00197">
    <property type="entry name" value="2FE2S_FER_1"/>
    <property type="match status" value="1"/>
</dbReference>
<organism evidence="3 4">
    <name type="scientific">Sulfuricaulis limicola</name>
    <dbReference type="NCBI Taxonomy" id="1620215"/>
    <lineage>
        <taxon>Bacteria</taxon>
        <taxon>Pseudomonadati</taxon>
        <taxon>Pseudomonadota</taxon>
        <taxon>Gammaproteobacteria</taxon>
        <taxon>Acidiferrobacterales</taxon>
        <taxon>Acidiferrobacteraceae</taxon>
        <taxon>Sulfuricaulis</taxon>
    </lineage>
</organism>
<gene>
    <name evidence="3" type="ORF">SCL_0684</name>
</gene>
<evidence type="ECO:0000313" key="3">
    <source>
        <dbReference type="EMBL" id="BAV33006.1"/>
    </source>
</evidence>
<dbReference type="InterPro" id="IPR008333">
    <property type="entry name" value="Cbr1-like_FAD-bd_dom"/>
</dbReference>
<protein>
    <submittedName>
        <fullName evidence="3">Ferredoxin</fullName>
    </submittedName>
</protein>
<dbReference type="InterPro" id="IPR050415">
    <property type="entry name" value="MRET"/>
</dbReference>
<feature type="domain" description="2Fe-2S ferredoxin-type" evidence="1">
    <location>
        <begin position="172"/>
        <end position="262"/>
    </location>
</feature>
<evidence type="ECO:0000259" key="2">
    <source>
        <dbReference type="PROSITE" id="PS51384"/>
    </source>
</evidence>
<dbReference type="InterPro" id="IPR001433">
    <property type="entry name" value="OxRdtase_FAD/NAD-bd"/>
</dbReference>
<dbReference type="Proteomes" id="UP000243180">
    <property type="component" value="Chromosome"/>
</dbReference>
<dbReference type="SUPFAM" id="SSF52343">
    <property type="entry name" value="Ferredoxin reductase-like, C-terminal NADP-linked domain"/>
    <property type="match status" value="1"/>
</dbReference>
<dbReference type="Pfam" id="PF00970">
    <property type="entry name" value="FAD_binding_6"/>
    <property type="match status" value="1"/>
</dbReference>
<accession>A0A1B4XDX9</accession>
<dbReference type="EMBL" id="AP014879">
    <property type="protein sequence ID" value="BAV33006.1"/>
    <property type="molecule type" value="Genomic_DNA"/>
</dbReference>
<evidence type="ECO:0000259" key="1">
    <source>
        <dbReference type="PROSITE" id="PS51085"/>
    </source>
</evidence>
<dbReference type="FunCoup" id="A0A1B4XDX9">
    <property type="interactions" value="248"/>
</dbReference>
<dbReference type="PROSITE" id="PS51384">
    <property type="entry name" value="FAD_FR"/>
    <property type="match status" value="1"/>
</dbReference>
<dbReference type="Gene3D" id="2.40.30.10">
    <property type="entry name" value="Translation factors"/>
    <property type="match status" value="1"/>
</dbReference>
<dbReference type="InterPro" id="IPR006058">
    <property type="entry name" value="2Fe2S_fd_BS"/>
</dbReference>
<dbReference type="InterPro" id="IPR017938">
    <property type="entry name" value="Riboflavin_synthase-like_b-brl"/>
</dbReference>
<dbReference type="PRINTS" id="PR00410">
    <property type="entry name" value="PHEHYDRXLASE"/>
</dbReference>
<dbReference type="InParanoid" id="A0A1B4XDX9"/>